<gene>
    <name evidence="12" type="ORF">NAF29_02530</name>
</gene>
<evidence type="ECO:0000256" key="2">
    <source>
        <dbReference type="ARBA" id="ARBA00022448"/>
    </source>
</evidence>
<evidence type="ECO:0000256" key="4">
    <source>
        <dbReference type="ARBA" id="ARBA00022692"/>
    </source>
</evidence>
<keyword evidence="4 8" id="KW-0812">Transmembrane</keyword>
<dbReference type="Gene3D" id="2.40.170.20">
    <property type="entry name" value="TonB-dependent receptor, beta-barrel domain"/>
    <property type="match status" value="1"/>
</dbReference>
<comment type="caution">
    <text evidence="12">The sequence shown here is derived from an EMBL/GenBank/DDBJ whole genome shotgun (WGS) entry which is preliminary data.</text>
</comment>
<dbReference type="InterPro" id="IPR012910">
    <property type="entry name" value="Plug_dom"/>
</dbReference>
<evidence type="ECO:0000313" key="13">
    <source>
        <dbReference type="Proteomes" id="UP001165393"/>
    </source>
</evidence>
<organism evidence="12 13">
    <name type="scientific">Echinimonas agarilytica</name>
    <dbReference type="NCBI Taxonomy" id="1215918"/>
    <lineage>
        <taxon>Bacteria</taxon>
        <taxon>Pseudomonadati</taxon>
        <taxon>Pseudomonadota</taxon>
        <taxon>Gammaproteobacteria</taxon>
        <taxon>Alteromonadales</taxon>
        <taxon>Echinimonadaceae</taxon>
        <taxon>Echinimonas</taxon>
    </lineage>
</organism>
<evidence type="ECO:0000256" key="5">
    <source>
        <dbReference type="ARBA" id="ARBA00023077"/>
    </source>
</evidence>
<evidence type="ECO:0000256" key="8">
    <source>
        <dbReference type="PROSITE-ProRule" id="PRU01360"/>
    </source>
</evidence>
<dbReference type="RefSeq" id="WP_251259909.1">
    <property type="nucleotide sequence ID" value="NZ_JAMQGP010000001.1"/>
</dbReference>
<dbReference type="AlphaFoldDB" id="A0AA41W4E3"/>
<dbReference type="Proteomes" id="UP001165393">
    <property type="component" value="Unassembled WGS sequence"/>
</dbReference>
<protein>
    <submittedName>
        <fullName evidence="12">TonB-dependent receptor</fullName>
    </submittedName>
</protein>
<dbReference type="PROSITE" id="PS52016">
    <property type="entry name" value="TONB_DEPENDENT_REC_3"/>
    <property type="match status" value="1"/>
</dbReference>
<dbReference type="InterPro" id="IPR039426">
    <property type="entry name" value="TonB-dep_rcpt-like"/>
</dbReference>
<dbReference type="Pfam" id="PF07715">
    <property type="entry name" value="Plug"/>
    <property type="match status" value="1"/>
</dbReference>
<dbReference type="GO" id="GO:0009279">
    <property type="term" value="C:cell outer membrane"/>
    <property type="evidence" value="ECO:0007669"/>
    <property type="project" value="UniProtKB-SubCell"/>
</dbReference>
<keyword evidence="3 8" id="KW-1134">Transmembrane beta strand</keyword>
<dbReference type="InterPro" id="IPR037066">
    <property type="entry name" value="Plug_dom_sf"/>
</dbReference>
<proteinExistence type="inferred from homology"/>
<keyword evidence="2 8" id="KW-0813">Transport</keyword>
<keyword evidence="13" id="KW-1185">Reference proteome</keyword>
<dbReference type="InterPro" id="IPR010104">
    <property type="entry name" value="TonB_rcpt_bac"/>
</dbReference>
<evidence type="ECO:0000256" key="7">
    <source>
        <dbReference type="ARBA" id="ARBA00023237"/>
    </source>
</evidence>
<evidence type="ECO:0000256" key="9">
    <source>
        <dbReference type="RuleBase" id="RU003357"/>
    </source>
</evidence>
<dbReference type="InterPro" id="IPR000531">
    <property type="entry name" value="Beta-barrel_TonB"/>
</dbReference>
<accession>A0AA41W4E3</accession>
<dbReference type="Pfam" id="PF00593">
    <property type="entry name" value="TonB_dep_Rec_b-barrel"/>
    <property type="match status" value="1"/>
</dbReference>
<comment type="subcellular location">
    <subcellularLocation>
        <location evidence="1 8">Cell outer membrane</location>
        <topology evidence="1 8">Multi-pass membrane protein</topology>
    </subcellularLocation>
</comment>
<name>A0AA41W4E3_9GAMM</name>
<evidence type="ECO:0000256" key="6">
    <source>
        <dbReference type="ARBA" id="ARBA00023136"/>
    </source>
</evidence>
<feature type="domain" description="TonB-dependent receptor plug" evidence="11">
    <location>
        <begin position="65"/>
        <end position="168"/>
    </location>
</feature>
<evidence type="ECO:0000256" key="1">
    <source>
        <dbReference type="ARBA" id="ARBA00004571"/>
    </source>
</evidence>
<keyword evidence="12" id="KW-0675">Receptor</keyword>
<evidence type="ECO:0000259" key="11">
    <source>
        <dbReference type="Pfam" id="PF07715"/>
    </source>
</evidence>
<dbReference type="PANTHER" id="PTHR40980:SF3">
    <property type="entry name" value="TONB-DEPENDENT RECEPTOR-LIKE BETA-BARREL DOMAIN-CONTAINING PROTEIN"/>
    <property type="match status" value="1"/>
</dbReference>
<dbReference type="NCBIfam" id="TIGR01782">
    <property type="entry name" value="TonB-Xanth-Caul"/>
    <property type="match status" value="1"/>
</dbReference>
<dbReference type="EMBL" id="JAMQGP010000001">
    <property type="protein sequence ID" value="MCM2678546.1"/>
    <property type="molecule type" value="Genomic_DNA"/>
</dbReference>
<sequence>MYKLNHLAVGVRRAMLMSGVILAPAISSSAIGQESSPQAMNSDETEVIQVKGIRGSLNKSLADKRLSDQVIDTINSEDIGKLPDNNIAEALQRVTGVQIGRDRGGQGSSFQIRGMSENRVEIDGRSLLGNSADSRSNSFTGISSSLFDGIQVIKSPSASDTEGSLGGTIRLVTRKPLSTEKDKLSGTLKFGHDDYLGEKYDPEVNMFASSRWDFGGGELGALINISYEDYNQRTDQYDNNGWRTLLPSQYEIGLAGHTDDNGDRIYADHPGHDVWIPEAGRYERSDFSRERLGIDSTIQFAPNDDSEIYLTMNYIEFDTETNESKTNIQFPNWENSKFSVAYHQEDALRLQNSQDGTLNDFVLSGIGTSFESENWWEVSQWMARVNPSVKEENQDQYSVALGGKYHGENWKLSAEISTGESNKDTKDLNVNIRPYWDNSRLETIDYSMREGNYPNLDVYFPNDVTFDSPEGWFFTNSWGRDSDNTLTEDAAKVDFEYELDSVIHTIKSGVRYASRNVERHRYQLRDPYDGKTTINWHYRNNNNNFWELHIPVGGEPVPGFEYAPDSVSGLITSDSDAIFSDGTPQNYESNWRNPMTLGNSSYNEYLELTNILFALDDVNQETGETYDGPASVYDESYLYPYDITEDTFAIYLQFDFEGDIGDIGYRGNFGARYVRTEADIKALSKIQELPIYREDDTDGELNICQFSGYNGDVYDPNHVLGATGLCGEYDIRNFESERVENTYNDFLPSANISFDVYDDMIVRLAAARVMSRPDPAKLTPSLNLATGTKNATKGNPYLNPYEADQFDLSYEWYFAEASMLSATLFYKDVKSFLKTETYQEIVGEDVDRNYDNCTVARIGSTIDRDLNGDGIYDPDEALYCSAEVADGDLVTIKEERNGESGTVKGIEIGLQHDLSHVLPSPFDGFGYVLNYTYTDAEQPGENVNPATGKGLPLPNLSENSYNAILYYEKYGFGGRLAYNYRDEYFTGDSIYGFPIFSDEYDQLDLSLNYNVTEQVSVFFSATNLTDSTSYQYLAAPEITKQYREYGRRYTAGISASF</sequence>
<dbReference type="Gene3D" id="2.170.130.10">
    <property type="entry name" value="TonB-dependent receptor, plug domain"/>
    <property type="match status" value="1"/>
</dbReference>
<dbReference type="InterPro" id="IPR036942">
    <property type="entry name" value="Beta-barrel_TonB_sf"/>
</dbReference>
<evidence type="ECO:0000256" key="3">
    <source>
        <dbReference type="ARBA" id="ARBA00022452"/>
    </source>
</evidence>
<evidence type="ECO:0000259" key="10">
    <source>
        <dbReference type="Pfam" id="PF00593"/>
    </source>
</evidence>
<reference evidence="12 13" key="1">
    <citation type="journal article" date="2013" name="Antonie Van Leeuwenhoek">
        <title>Echinimonas agarilytica gen. nov., sp. nov., a new gammaproteobacterium isolated from the sea urchin Strongylocentrotus intermedius.</title>
        <authorList>
            <person name="Nedashkovskaya O.I."/>
            <person name="Stenkova A.M."/>
            <person name="Zhukova N.V."/>
            <person name="Van Trappen S."/>
            <person name="Lee J.S."/>
            <person name="Kim S.B."/>
        </authorList>
    </citation>
    <scope>NUCLEOTIDE SEQUENCE [LARGE SCALE GENOMIC DNA]</scope>
    <source>
        <strain evidence="12 13">KMM 6351</strain>
    </source>
</reference>
<dbReference type="SUPFAM" id="SSF56935">
    <property type="entry name" value="Porins"/>
    <property type="match status" value="1"/>
</dbReference>
<keyword evidence="5 9" id="KW-0798">TonB box</keyword>
<evidence type="ECO:0000313" key="12">
    <source>
        <dbReference type="EMBL" id="MCM2678546.1"/>
    </source>
</evidence>
<keyword evidence="6 8" id="KW-0472">Membrane</keyword>
<dbReference type="PANTHER" id="PTHR40980">
    <property type="entry name" value="PLUG DOMAIN-CONTAINING PROTEIN"/>
    <property type="match status" value="1"/>
</dbReference>
<comment type="similarity">
    <text evidence="8 9">Belongs to the TonB-dependent receptor family.</text>
</comment>
<keyword evidence="7 8" id="KW-0998">Cell outer membrane</keyword>
<feature type="domain" description="TonB-dependent receptor-like beta-barrel" evidence="10">
    <location>
        <begin position="449"/>
        <end position="1024"/>
    </location>
</feature>